<feature type="transmembrane region" description="Helical" evidence="2">
    <location>
        <begin position="51"/>
        <end position="70"/>
    </location>
</feature>
<evidence type="ECO:0000313" key="3">
    <source>
        <dbReference type="EMBL" id="NYG38660.1"/>
    </source>
</evidence>
<dbReference type="EMBL" id="JACBZX010000001">
    <property type="protein sequence ID" value="NYG38660.1"/>
    <property type="molecule type" value="Genomic_DNA"/>
</dbReference>
<protein>
    <submittedName>
        <fullName evidence="3">VanZ family protein</fullName>
    </submittedName>
</protein>
<evidence type="ECO:0000313" key="4">
    <source>
        <dbReference type="Proteomes" id="UP000592181"/>
    </source>
</evidence>
<organism evidence="3 4">
    <name type="scientific">Janibacter alkaliphilus</name>
    <dbReference type="NCBI Taxonomy" id="1069963"/>
    <lineage>
        <taxon>Bacteria</taxon>
        <taxon>Bacillati</taxon>
        <taxon>Actinomycetota</taxon>
        <taxon>Actinomycetes</taxon>
        <taxon>Micrococcales</taxon>
        <taxon>Intrasporangiaceae</taxon>
        <taxon>Janibacter</taxon>
    </lineage>
</organism>
<comment type="caution">
    <text evidence="3">The sequence shown here is derived from an EMBL/GenBank/DDBJ whole genome shotgun (WGS) entry which is preliminary data.</text>
</comment>
<reference evidence="3 4" key="1">
    <citation type="submission" date="2020-07" db="EMBL/GenBank/DDBJ databases">
        <title>Sequencing the genomes of 1000 actinobacteria strains.</title>
        <authorList>
            <person name="Klenk H.-P."/>
        </authorList>
    </citation>
    <scope>NUCLEOTIDE SEQUENCE [LARGE SCALE GENOMIC DNA]</scope>
    <source>
        <strain evidence="3 4">DSM 24723</strain>
    </source>
</reference>
<dbReference type="AlphaFoldDB" id="A0A852XAU1"/>
<evidence type="ECO:0000256" key="1">
    <source>
        <dbReference type="SAM" id="MobiDB-lite"/>
    </source>
</evidence>
<feature type="region of interest" description="Disordered" evidence="1">
    <location>
        <begin position="131"/>
        <end position="154"/>
    </location>
</feature>
<keyword evidence="2" id="KW-0812">Transmembrane</keyword>
<accession>A0A852XAU1</accession>
<name>A0A852XAU1_9MICO</name>
<sequence length="154" mass="15961">MPTASTSPTGTGARARPRRLLVAATVLAVLAQLWALYLYEPGPPGPEILPHADKLVHAAIFALPVVLAGAARLRWGLLLLVLAVHAPVSEVVQLTWLPGRSGDPWDVLADLAGLAVAAALVAWCFSPDEPAPPAPALGDDADRPLDRGDAGGDH</sequence>
<keyword evidence="2" id="KW-0472">Membrane</keyword>
<gene>
    <name evidence="3" type="ORF">BJY28_003129</name>
</gene>
<feature type="transmembrane region" description="Helical" evidence="2">
    <location>
        <begin position="77"/>
        <end position="96"/>
    </location>
</feature>
<keyword evidence="2" id="KW-1133">Transmembrane helix</keyword>
<dbReference type="RefSeq" id="WP_179463818.1">
    <property type="nucleotide sequence ID" value="NZ_JACBZX010000001.1"/>
</dbReference>
<feature type="transmembrane region" description="Helical" evidence="2">
    <location>
        <begin position="108"/>
        <end position="125"/>
    </location>
</feature>
<dbReference type="Proteomes" id="UP000592181">
    <property type="component" value="Unassembled WGS sequence"/>
</dbReference>
<feature type="transmembrane region" description="Helical" evidence="2">
    <location>
        <begin position="20"/>
        <end position="39"/>
    </location>
</feature>
<feature type="compositionally biased region" description="Basic and acidic residues" evidence="1">
    <location>
        <begin position="140"/>
        <end position="154"/>
    </location>
</feature>
<evidence type="ECO:0000256" key="2">
    <source>
        <dbReference type="SAM" id="Phobius"/>
    </source>
</evidence>
<keyword evidence="4" id="KW-1185">Reference proteome</keyword>
<proteinExistence type="predicted"/>